<sequence>MSGNDALKETLLLEGDVSEYEFLNKSRREVDGVNDKEEWDALIVSYAVPSRF</sequence>
<dbReference type="AlphaFoldDB" id="F8PAJ2"/>
<evidence type="ECO:0000313" key="2">
    <source>
        <dbReference type="Proteomes" id="UP000008064"/>
    </source>
</evidence>
<proteinExistence type="predicted"/>
<dbReference type="KEGG" id="sla:SERLADRAFT_401037"/>
<dbReference type="HOGENOM" id="CLU_3088714_0_0_1"/>
<dbReference type="EMBL" id="GL945442">
    <property type="protein sequence ID" value="EGO19831.1"/>
    <property type="molecule type" value="Genomic_DNA"/>
</dbReference>
<dbReference type="Gene3D" id="1.10.10.820">
    <property type="match status" value="1"/>
</dbReference>
<reference evidence="2" key="1">
    <citation type="journal article" date="2011" name="Science">
        <title>The plant cell wall-decomposing machinery underlies the functional diversity of forest fungi.</title>
        <authorList>
            <person name="Eastwood D.C."/>
            <person name="Floudas D."/>
            <person name="Binder M."/>
            <person name="Majcherczyk A."/>
            <person name="Schneider P."/>
            <person name="Aerts A."/>
            <person name="Asiegbu F.O."/>
            <person name="Baker S.E."/>
            <person name="Barry K."/>
            <person name="Bendiksby M."/>
            <person name="Blumentritt M."/>
            <person name="Coutinho P.M."/>
            <person name="Cullen D."/>
            <person name="de Vries R.P."/>
            <person name="Gathman A."/>
            <person name="Goodell B."/>
            <person name="Henrissat B."/>
            <person name="Ihrmark K."/>
            <person name="Kauserud H."/>
            <person name="Kohler A."/>
            <person name="LaButti K."/>
            <person name="Lapidus A."/>
            <person name="Lavin J.L."/>
            <person name="Lee Y.-H."/>
            <person name="Lindquist E."/>
            <person name="Lilly W."/>
            <person name="Lucas S."/>
            <person name="Morin E."/>
            <person name="Murat C."/>
            <person name="Oguiza J.A."/>
            <person name="Park J."/>
            <person name="Pisabarro A.G."/>
            <person name="Riley R."/>
            <person name="Rosling A."/>
            <person name="Salamov A."/>
            <person name="Schmidt O."/>
            <person name="Schmutz J."/>
            <person name="Skrede I."/>
            <person name="Stenlid J."/>
            <person name="Wiebenga A."/>
            <person name="Xie X."/>
            <person name="Kuees U."/>
            <person name="Hibbett D.S."/>
            <person name="Hoffmeister D."/>
            <person name="Hoegberg N."/>
            <person name="Martin F."/>
            <person name="Grigoriev I.V."/>
            <person name="Watkinson S.C."/>
        </authorList>
    </citation>
    <scope>NUCLEOTIDE SEQUENCE [LARGE SCALE GENOMIC DNA]</scope>
    <source>
        <strain evidence="2">S7.9</strain>
    </source>
</reference>
<organism evidence="2">
    <name type="scientific">Serpula lacrymans var. lacrymans (strain S7.9)</name>
    <name type="common">Dry rot fungus</name>
    <dbReference type="NCBI Taxonomy" id="578457"/>
    <lineage>
        <taxon>Eukaryota</taxon>
        <taxon>Fungi</taxon>
        <taxon>Dikarya</taxon>
        <taxon>Basidiomycota</taxon>
        <taxon>Agaricomycotina</taxon>
        <taxon>Agaricomycetes</taxon>
        <taxon>Agaricomycetidae</taxon>
        <taxon>Boletales</taxon>
        <taxon>Coniophorineae</taxon>
        <taxon>Serpulaceae</taxon>
        <taxon>Serpula</taxon>
    </lineage>
</organism>
<dbReference type="Proteomes" id="UP000008064">
    <property type="component" value="Unassembled WGS sequence"/>
</dbReference>
<evidence type="ECO:0000313" key="1">
    <source>
        <dbReference type="EMBL" id="EGO19831.1"/>
    </source>
</evidence>
<dbReference type="GeneID" id="18812074"/>
<dbReference type="RefSeq" id="XP_007323266.1">
    <property type="nucleotide sequence ID" value="XM_007323204.1"/>
</dbReference>
<dbReference type="OrthoDB" id="6108017at2759"/>
<gene>
    <name evidence="1" type="ORF">SERLADRAFT_401037</name>
</gene>
<protein>
    <submittedName>
        <fullName evidence="1">Uncharacterized protein</fullName>
    </submittedName>
</protein>
<accession>F8PAJ2</accession>
<name>F8PAJ2_SERL9</name>